<dbReference type="CDD" id="cd00077">
    <property type="entry name" value="HDc"/>
    <property type="match status" value="1"/>
</dbReference>
<dbReference type="EMBL" id="AQFT01000100">
    <property type="protein sequence ID" value="EMZ24107.1"/>
    <property type="molecule type" value="Genomic_DNA"/>
</dbReference>
<evidence type="ECO:0000313" key="1">
    <source>
        <dbReference type="EMBL" id="EMZ24107.1"/>
    </source>
</evidence>
<dbReference type="eggNOG" id="COG2206">
    <property type="taxonomic scope" value="Bacteria"/>
</dbReference>
<dbReference type="Gene3D" id="1.10.3210.10">
    <property type="entry name" value="Hypothetical protein af1432"/>
    <property type="match status" value="1"/>
</dbReference>
<sequence length="392" mass="44579">MLFVETQDIKPGMRLAKPVYNRNGVLLFDRNTKLTVQNIVNLTNFGLIGIFILEPAEPLPPITREEQEFEQLQTFYMFRLRDNLVNISKGKMPTDLPSLAKDITDHFGTLDHKVHFTQTIRSNTDFVYKHSVGVAIISAMIGHAMGLRESTLLSIVNAAFLYDFGYLYVPAEIMKKGEDITEIENSTITKYREKAFALLHADTNPYSIPSDSLAMVTQMIKAGRAEGDDVDRSKWLTGTTILTVADKFDRMTAMSLSRKPKSEISAIRYLIDHPESYPQNVVSALAKCIHIMPVGCCVDLTNGDKGLVLETNERDFNQPIVLCFRDNQILDLSNPKINKTIRIADVMHTMDNRVKMDDETLKQFTTDENSSKMVKKYQFKKLQIEKKLQRQA</sequence>
<reference evidence="1 2" key="1">
    <citation type="journal article" date="2014" name="Genome Announc.">
        <title>Draft genome sequences of the altered schaedler flora, a defined bacterial community from gnotobiotic mice.</title>
        <authorList>
            <person name="Wannemuehler M.J."/>
            <person name="Overstreet A.M."/>
            <person name="Ward D.V."/>
            <person name="Phillips G.J."/>
        </authorList>
    </citation>
    <scope>NUCLEOTIDE SEQUENCE [LARGE SCALE GENOMIC DNA]</scope>
    <source>
        <strain evidence="1 2">ASF492</strain>
    </source>
</reference>
<dbReference type="Proteomes" id="UP000012589">
    <property type="component" value="Unassembled WGS sequence"/>
</dbReference>
<dbReference type="STRING" id="1235802.C823_03371"/>
<dbReference type="OrthoDB" id="1764966at2"/>
<gene>
    <name evidence="1" type="ORF">C823_03371</name>
</gene>
<proteinExistence type="predicted"/>
<dbReference type="PANTHER" id="PTHR43155:SF2">
    <property type="entry name" value="CYCLIC DI-GMP PHOSPHODIESTERASE PA4108"/>
    <property type="match status" value="1"/>
</dbReference>
<organism evidence="1 2">
    <name type="scientific">Eubacterium plexicaudatum ASF492</name>
    <dbReference type="NCBI Taxonomy" id="1235802"/>
    <lineage>
        <taxon>Bacteria</taxon>
        <taxon>Bacillati</taxon>
        <taxon>Bacillota</taxon>
        <taxon>Clostridia</taxon>
        <taxon>Eubacteriales</taxon>
        <taxon>Eubacteriaceae</taxon>
        <taxon>Eubacterium</taxon>
    </lineage>
</organism>
<evidence type="ECO:0008006" key="3">
    <source>
        <dbReference type="Google" id="ProtNLM"/>
    </source>
</evidence>
<dbReference type="AlphaFoldDB" id="N2A439"/>
<accession>N2A439</accession>
<name>N2A439_9FIRM</name>
<dbReference type="PATRIC" id="fig|1235802.3.peg.3557"/>
<dbReference type="InterPro" id="IPR003607">
    <property type="entry name" value="HD/PDEase_dom"/>
</dbReference>
<dbReference type="PANTHER" id="PTHR43155">
    <property type="entry name" value="CYCLIC DI-GMP PHOSPHODIESTERASE PA4108-RELATED"/>
    <property type="match status" value="1"/>
</dbReference>
<dbReference type="Pfam" id="PF13487">
    <property type="entry name" value="HD_5"/>
    <property type="match status" value="1"/>
</dbReference>
<keyword evidence="2" id="KW-1185">Reference proteome</keyword>
<dbReference type="HOGENOM" id="CLU_000445_92_1_9"/>
<evidence type="ECO:0000313" key="2">
    <source>
        <dbReference type="Proteomes" id="UP000012589"/>
    </source>
</evidence>
<dbReference type="SUPFAM" id="SSF109604">
    <property type="entry name" value="HD-domain/PDEase-like"/>
    <property type="match status" value="1"/>
</dbReference>
<protein>
    <recommendedName>
        <fullName evidence="3">Phosphohydrolase</fullName>
    </recommendedName>
</protein>
<comment type="caution">
    <text evidence="1">The sequence shown here is derived from an EMBL/GenBank/DDBJ whole genome shotgun (WGS) entry which is preliminary data.</text>
</comment>